<name>A0A7J7K2Z1_BUGNE</name>
<feature type="transmembrane region" description="Helical" evidence="5">
    <location>
        <begin position="34"/>
        <end position="52"/>
    </location>
</feature>
<evidence type="ECO:0000256" key="1">
    <source>
        <dbReference type="ARBA" id="ARBA00004141"/>
    </source>
</evidence>
<feature type="transmembrane region" description="Helical" evidence="5">
    <location>
        <begin position="112"/>
        <end position="132"/>
    </location>
</feature>
<dbReference type="EMBL" id="VXIV02001497">
    <property type="protein sequence ID" value="KAF6032555.1"/>
    <property type="molecule type" value="Genomic_DNA"/>
</dbReference>
<comment type="caution">
    <text evidence="7">The sequence shown here is derived from an EMBL/GenBank/DDBJ whole genome shotgun (WGS) entry which is preliminary data.</text>
</comment>
<keyword evidence="4 5" id="KW-0472">Membrane</keyword>
<keyword evidence="8" id="KW-1185">Reference proteome</keyword>
<accession>A0A7J7K2Z1</accession>
<dbReference type="Pfam" id="PF03151">
    <property type="entry name" value="TPT"/>
    <property type="match status" value="1"/>
</dbReference>
<evidence type="ECO:0000256" key="5">
    <source>
        <dbReference type="SAM" id="Phobius"/>
    </source>
</evidence>
<organism evidence="7 8">
    <name type="scientific">Bugula neritina</name>
    <name type="common">Brown bryozoan</name>
    <name type="synonym">Sertularia neritina</name>
    <dbReference type="NCBI Taxonomy" id="10212"/>
    <lineage>
        <taxon>Eukaryota</taxon>
        <taxon>Metazoa</taxon>
        <taxon>Spiralia</taxon>
        <taxon>Lophotrochozoa</taxon>
        <taxon>Bryozoa</taxon>
        <taxon>Gymnolaemata</taxon>
        <taxon>Cheilostomatida</taxon>
        <taxon>Flustrina</taxon>
        <taxon>Buguloidea</taxon>
        <taxon>Bugulidae</taxon>
        <taxon>Bugula</taxon>
    </lineage>
</organism>
<protein>
    <submittedName>
        <fullName evidence="7">SLC35E3</fullName>
    </submittedName>
</protein>
<dbReference type="GO" id="GO:0016020">
    <property type="term" value="C:membrane"/>
    <property type="evidence" value="ECO:0007669"/>
    <property type="project" value="UniProtKB-SubCell"/>
</dbReference>
<evidence type="ECO:0000256" key="2">
    <source>
        <dbReference type="ARBA" id="ARBA00022692"/>
    </source>
</evidence>
<evidence type="ECO:0000313" key="8">
    <source>
        <dbReference type="Proteomes" id="UP000593567"/>
    </source>
</evidence>
<dbReference type="OrthoDB" id="5547497at2759"/>
<evidence type="ECO:0000259" key="6">
    <source>
        <dbReference type="Pfam" id="PF03151"/>
    </source>
</evidence>
<keyword evidence="2 5" id="KW-0812">Transmembrane</keyword>
<feature type="transmembrane region" description="Helical" evidence="5">
    <location>
        <begin position="175"/>
        <end position="202"/>
    </location>
</feature>
<dbReference type="PANTHER" id="PTHR11132">
    <property type="entry name" value="SOLUTE CARRIER FAMILY 35"/>
    <property type="match status" value="1"/>
</dbReference>
<proteinExistence type="predicted"/>
<dbReference type="Proteomes" id="UP000593567">
    <property type="component" value="Unassembled WGS sequence"/>
</dbReference>
<dbReference type="InterPro" id="IPR004853">
    <property type="entry name" value="Sugar_P_trans_dom"/>
</dbReference>
<sequence length="295" mass="32993">MSLTCIHFIVTAFGMEIAKRRDIFLVKSLPMKDMILLSMTFCGFVVLTNLSLQANTVGTYQISKFMTTPCIIFIQTVFFQKKFSWKVKLTLIPVCLGVFLNNYNDVQINLKGLIFATSGVMVTSIYQVWVGSKQQEFQANSMQLLYYQAPLSALLLMIVIPFAEPVTSAGGIFSQLWSLSAILSVICSGCVAFLVNLSIFWVIGNTSPLTYNMAGHLKFCLIVFGSFLVFHEFPSANQIIGIVLTISVILYPNDSWRNFLDGQIAMRYWTFLGHHLAATILKSKLAATQLLLTEL</sequence>
<evidence type="ECO:0000313" key="7">
    <source>
        <dbReference type="EMBL" id="KAF6032555.1"/>
    </source>
</evidence>
<feature type="domain" description="Sugar phosphate transporter" evidence="6">
    <location>
        <begin position="8"/>
        <end position="251"/>
    </location>
</feature>
<reference evidence="7" key="1">
    <citation type="submission" date="2020-06" db="EMBL/GenBank/DDBJ databases">
        <title>Draft genome of Bugula neritina, a colonial animal packing powerful symbionts and potential medicines.</title>
        <authorList>
            <person name="Rayko M."/>
        </authorList>
    </citation>
    <scope>NUCLEOTIDE SEQUENCE [LARGE SCALE GENOMIC DNA]</scope>
    <source>
        <strain evidence="7">Kwan_BN1</strain>
    </source>
</reference>
<gene>
    <name evidence="7" type="ORF">EB796_009156</name>
</gene>
<feature type="transmembrane region" description="Helical" evidence="5">
    <location>
        <begin position="209"/>
        <end position="230"/>
    </location>
</feature>
<dbReference type="AlphaFoldDB" id="A0A7J7K2Z1"/>
<evidence type="ECO:0000256" key="3">
    <source>
        <dbReference type="ARBA" id="ARBA00022989"/>
    </source>
</evidence>
<evidence type="ECO:0000256" key="4">
    <source>
        <dbReference type="ARBA" id="ARBA00023136"/>
    </source>
</evidence>
<feature type="transmembrane region" description="Helical" evidence="5">
    <location>
        <begin position="144"/>
        <end position="163"/>
    </location>
</feature>
<keyword evidence="3 5" id="KW-1133">Transmembrane helix</keyword>
<dbReference type="InterPro" id="IPR050186">
    <property type="entry name" value="TPT_transporter"/>
</dbReference>
<feature type="transmembrane region" description="Helical" evidence="5">
    <location>
        <begin position="236"/>
        <end position="253"/>
    </location>
</feature>
<comment type="subcellular location">
    <subcellularLocation>
        <location evidence="1">Membrane</location>
        <topology evidence="1">Multi-pass membrane protein</topology>
    </subcellularLocation>
</comment>